<dbReference type="AlphaFoldDB" id="A0A0E0HSV3"/>
<evidence type="ECO:0000313" key="3">
    <source>
        <dbReference type="EnsemblPlants" id="ONIVA06G23030.1"/>
    </source>
</evidence>
<name>A0A0E0HSV3_ORYNI</name>
<protein>
    <recommendedName>
        <fullName evidence="2">VWFA domain-containing protein</fullName>
    </recommendedName>
</protein>
<reference evidence="3" key="2">
    <citation type="submission" date="2018-04" db="EMBL/GenBank/DDBJ databases">
        <title>OnivRS2 (Oryza nivara Reference Sequence Version 2).</title>
        <authorList>
            <person name="Zhang J."/>
            <person name="Kudrna D."/>
            <person name="Lee S."/>
            <person name="Talag J."/>
            <person name="Rajasekar S."/>
            <person name="Welchert J."/>
            <person name="Hsing Y.-I."/>
            <person name="Wing R.A."/>
        </authorList>
    </citation>
    <scope>NUCLEOTIDE SEQUENCE [LARGE SCALE GENOMIC DNA]</scope>
    <source>
        <strain evidence="3">SL10</strain>
    </source>
</reference>
<dbReference type="SUPFAM" id="SSF53300">
    <property type="entry name" value="vWA-like"/>
    <property type="match status" value="2"/>
</dbReference>
<dbReference type="InterPro" id="IPR051266">
    <property type="entry name" value="CLCR"/>
</dbReference>
<dbReference type="Pfam" id="PF13768">
    <property type="entry name" value="VWA_3"/>
    <property type="match status" value="2"/>
</dbReference>
<feature type="signal peptide" evidence="1">
    <location>
        <begin position="1"/>
        <end position="24"/>
    </location>
</feature>
<feature type="domain" description="VWFA" evidence="2">
    <location>
        <begin position="535"/>
        <end position="705"/>
    </location>
</feature>
<dbReference type="PANTHER" id="PTHR10579">
    <property type="entry name" value="CALCIUM-ACTIVATED CHLORIDE CHANNEL REGULATOR"/>
    <property type="match status" value="1"/>
</dbReference>
<dbReference type="Gene3D" id="3.40.50.410">
    <property type="entry name" value="von Willebrand factor, type A domain"/>
    <property type="match status" value="2"/>
</dbReference>
<organism evidence="3">
    <name type="scientific">Oryza nivara</name>
    <name type="common">Indian wild rice</name>
    <name type="synonym">Oryza sativa f. spontanea</name>
    <dbReference type="NCBI Taxonomy" id="4536"/>
    <lineage>
        <taxon>Eukaryota</taxon>
        <taxon>Viridiplantae</taxon>
        <taxon>Streptophyta</taxon>
        <taxon>Embryophyta</taxon>
        <taxon>Tracheophyta</taxon>
        <taxon>Spermatophyta</taxon>
        <taxon>Magnoliopsida</taxon>
        <taxon>Liliopsida</taxon>
        <taxon>Poales</taxon>
        <taxon>Poaceae</taxon>
        <taxon>BOP clade</taxon>
        <taxon>Oryzoideae</taxon>
        <taxon>Oryzeae</taxon>
        <taxon>Oryzinae</taxon>
        <taxon>Oryza</taxon>
    </lineage>
</organism>
<dbReference type="PROSITE" id="PS50234">
    <property type="entry name" value="VWFA"/>
    <property type="match status" value="2"/>
</dbReference>
<dbReference type="InterPro" id="IPR036465">
    <property type="entry name" value="vWFA_dom_sf"/>
</dbReference>
<dbReference type="STRING" id="4536.A0A0E0HSV3"/>
<dbReference type="Proteomes" id="UP000006591">
    <property type="component" value="Chromosome 6"/>
</dbReference>
<dbReference type="eggNOG" id="ENOG502QTMS">
    <property type="taxonomic scope" value="Eukaryota"/>
</dbReference>
<dbReference type="SMART" id="SM00327">
    <property type="entry name" value="VWA"/>
    <property type="match status" value="2"/>
</dbReference>
<evidence type="ECO:0000313" key="4">
    <source>
        <dbReference type="Proteomes" id="UP000006591"/>
    </source>
</evidence>
<feature type="chain" id="PRO_5002362265" description="VWFA domain-containing protein" evidence="1">
    <location>
        <begin position="25"/>
        <end position="1043"/>
    </location>
</feature>
<dbReference type="Gramene" id="ONIVA06G23030.1">
    <property type="protein sequence ID" value="ONIVA06G23030.1"/>
    <property type="gene ID" value="ONIVA06G23030"/>
</dbReference>
<keyword evidence="4" id="KW-1185">Reference proteome</keyword>
<reference evidence="3" key="1">
    <citation type="submission" date="2015-04" db="UniProtKB">
        <authorList>
            <consortium name="EnsemblPlants"/>
        </authorList>
    </citation>
    <scope>IDENTIFICATION</scope>
    <source>
        <strain evidence="3">SL10</strain>
    </source>
</reference>
<feature type="domain" description="VWFA" evidence="2">
    <location>
        <begin position="71"/>
        <end position="257"/>
    </location>
</feature>
<dbReference type="InterPro" id="IPR002035">
    <property type="entry name" value="VWF_A"/>
</dbReference>
<evidence type="ECO:0000259" key="2">
    <source>
        <dbReference type="PROSITE" id="PS50234"/>
    </source>
</evidence>
<dbReference type="EnsemblPlants" id="ONIVA06G23030.1">
    <property type="protein sequence ID" value="ONIVA06G23030.1"/>
    <property type="gene ID" value="ONIVA06G23030"/>
</dbReference>
<proteinExistence type="predicted"/>
<accession>A0A0E0HSV3</accession>
<dbReference type="HOGENOM" id="CLU_299057_0_0_1"/>
<evidence type="ECO:0000256" key="1">
    <source>
        <dbReference type="SAM" id="SignalP"/>
    </source>
</evidence>
<dbReference type="PANTHER" id="PTHR10579:SF57">
    <property type="entry name" value="OS11G0687100 PROTEIN"/>
    <property type="match status" value="1"/>
</dbReference>
<keyword evidence="1" id="KW-0732">Signal</keyword>
<sequence length="1043" mass="111799">MGQLHNLMLLLPCLIFSTLLHIEAMSVAPVKVSTTPIFPTIPRAQTNKDFQVLLRVEAPPAADLNGHVPIDVVAVLDVSGSMNDPVAASPESNLQATRLDVLKASMKFIIRKLDDGDRLSIVAFNDGPVKEYSSGLLDVSGDGRSIAGKKIDRLQARGGSGSALMPELQEAVKILDERQGNSRNRVGFILLLTDGDDTTGFRWSRDVIHGAVGKYPVHTFALGAAHDPEALLHIAQESRGTYSFVDDGNLDKIAGALAVCLGGLKTVAAVDTRVSLKTAELGGARIVRVDSGGYESSVACGGASGEVVVGVLYAGEVKSFVVHLHVPAASSTTTFSSVECGYCDAAATVCDHHHHHHCHHRHHQQQLLAIGYSYSHAPGGEAVSIEGHGVFVERPEVAVFSVDGGRQRQTLLPSPVVMQHMVRFELLELVAGFAETEMLSKKGTMQLRGGGARAGDVLQGKWEEFRRARQFWGGVELDGLEEEVMSAAAGMAAVKVSTTPIFSKIPRAQTTKDFQVLLRIEAPPLVDLKGRVPIDLVMVLDVDVESVSLEPVKKAMKFAIQQLSDKDSIAIFGPSMSREVIPKFMSIHGSRRVAEKKVDELEGRRIAGPARSSLDEALKMLEEQPASSSDGRAKFIVLVTDGEDITRFNSGMPEWFTAALAKYPVHAFGLGASHDAAALRLIAQRSHGTYSFLDDGNVDKVASALALCLGGLKSVAAVGARVVLKAASGSGVRIDRISSGDYASSVSQVDGGASGEIVIGALYAGEVKSFVVHLYVPAAPPALRTVEGVCCDQQQLLVASLDGQLYTSGGVDVEDAAAPVDLVVERPNAAVLVPSAIVVNQIFQFSVLKMFDTFIDKEILHRTPVTGWNDVDVDDLGRKLLARWEELVLEHQFWVGLDLGSLDGEITAVANSLSKQYIVGMAYIFSWMSSYKMQRPTAMGSPANVVGVFVTLEVHLTLQVAITLPESGGDEGECHECEYTCEKQLPPAPPLLEASGHDGSSYRLNAAYEGVVSLDDINQFMIKIYQGMVKANNLKQCQPRAVA</sequence>